<organism evidence="1 2">
    <name type="scientific">Companilactobacillus nodensis DSM 19682 = JCM 14932 = NBRC 107160</name>
    <dbReference type="NCBI Taxonomy" id="1423775"/>
    <lineage>
        <taxon>Bacteria</taxon>
        <taxon>Bacillati</taxon>
        <taxon>Bacillota</taxon>
        <taxon>Bacilli</taxon>
        <taxon>Lactobacillales</taxon>
        <taxon>Lactobacillaceae</taxon>
        <taxon>Companilactobacillus</taxon>
    </lineage>
</organism>
<accession>A0A0R1K8B4</accession>
<evidence type="ECO:0000313" key="2">
    <source>
        <dbReference type="Proteomes" id="UP000051248"/>
    </source>
</evidence>
<reference evidence="1 2" key="1">
    <citation type="journal article" date="2015" name="Genome Announc.">
        <title>Expanding the biotechnology potential of lactobacilli through comparative genomics of 213 strains and associated genera.</title>
        <authorList>
            <person name="Sun Z."/>
            <person name="Harris H.M."/>
            <person name="McCann A."/>
            <person name="Guo C."/>
            <person name="Argimon S."/>
            <person name="Zhang W."/>
            <person name="Yang X."/>
            <person name="Jeffery I.B."/>
            <person name="Cooney J.C."/>
            <person name="Kagawa T.F."/>
            <person name="Liu W."/>
            <person name="Song Y."/>
            <person name="Salvetti E."/>
            <person name="Wrobel A."/>
            <person name="Rasinkangas P."/>
            <person name="Parkhill J."/>
            <person name="Rea M.C."/>
            <person name="O'Sullivan O."/>
            <person name="Ritari J."/>
            <person name="Douillard F.P."/>
            <person name="Paul Ross R."/>
            <person name="Yang R."/>
            <person name="Briner A.E."/>
            <person name="Felis G.E."/>
            <person name="de Vos W.M."/>
            <person name="Barrangou R."/>
            <person name="Klaenhammer T.R."/>
            <person name="Caufield P.W."/>
            <person name="Cui Y."/>
            <person name="Zhang H."/>
            <person name="O'Toole P.W."/>
        </authorList>
    </citation>
    <scope>NUCLEOTIDE SEQUENCE [LARGE SCALE GENOMIC DNA]</scope>
    <source>
        <strain evidence="1 2">DSM 19682</strain>
    </source>
</reference>
<dbReference type="RefSeq" id="WP_025024876.1">
    <property type="nucleotide sequence ID" value="NZ_AZDZ01000009.1"/>
</dbReference>
<comment type="caution">
    <text evidence="1">The sequence shown here is derived from an EMBL/GenBank/DDBJ whole genome shotgun (WGS) entry which is preliminary data.</text>
</comment>
<dbReference type="eggNOG" id="ENOG5030AVE">
    <property type="taxonomic scope" value="Bacteria"/>
</dbReference>
<keyword evidence="2" id="KW-1185">Reference proteome</keyword>
<dbReference type="STRING" id="1423775.FD03_GL000086"/>
<dbReference type="PATRIC" id="fig|1423775.4.peg.87"/>
<protein>
    <submittedName>
        <fullName evidence="1">Uncharacterized protein</fullName>
    </submittedName>
</protein>
<dbReference type="AlphaFoldDB" id="A0A0R1K8B4"/>
<proteinExistence type="predicted"/>
<dbReference type="EMBL" id="AZDZ01000009">
    <property type="protein sequence ID" value="KRK79910.1"/>
    <property type="molecule type" value="Genomic_DNA"/>
</dbReference>
<evidence type="ECO:0000313" key="1">
    <source>
        <dbReference type="EMBL" id="KRK79910.1"/>
    </source>
</evidence>
<dbReference type="Proteomes" id="UP000051248">
    <property type="component" value="Unassembled WGS sequence"/>
</dbReference>
<name>A0A0R1K8B4_9LACO</name>
<dbReference type="OrthoDB" id="2298985at2"/>
<gene>
    <name evidence="1" type="ORF">FD03_GL000086</name>
</gene>
<sequence>MKFFSGFIIGAISGAALEMLQSQKNASVDNSTNLFHNIKDLKNTLVELKDNASIVPGVLSGLQSDITNYAEDIAPAVENLKSSVSEMQSNLEEFKDISN</sequence>